<evidence type="ECO:0000256" key="2">
    <source>
        <dbReference type="ARBA" id="ARBA00023002"/>
    </source>
</evidence>
<reference evidence="3 4" key="1">
    <citation type="submission" date="2024-09" db="EMBL/GenBank/DDBJ databases">
        <title>Chromosome-scale assembly of Riccia fluitans.</title>
        <authorList>
            <person name="Paukszto L."/>
            <person name="Sawicki J."/>
            <person name="Karawczyk K."/>
            <person name="Piernik-Szablinska J."/>
            <person name="Szczecinska M."/>
            <person name="Mazdziarz M."/>
        </authorList>
    </citation>
    <scope>NUCLEOTIDE SEQUENCE [LARGE SCALE GENOMIC DNA]</scope>
    <source>
        <strain evidence="3">Rf_01</strain>
        <tissue evidence="3">Aerial parts of the thallus</tissue>
    </source>
</reference>
<keyword evidence="4" id="KW-1185">Reference proteome</keyword>
<protein>
    <submittedName>
        <fullName evidence="3">Uncharacterized protein</fullName>
    </submittedName>
</protein>
<dbReference type="EMBL" id="JBHFFA010000002">
    <property type="protein sequence ID" value="KAL2641392.1"/>
    <property type="molecule type" value="Genomic_DNA"/>
</dbReference>
<name>A0ABD1Z3S5_9MARC</name>
<evidence type="ECO:0000313" key="4">
    <source>
        <dbReference type="Proteomes" id="UP001605036"/>
    </source>
</evidence>
<evidence type="ECO:0000256" key="1">
    <source>
        <dbReference type="ARBA" id="ARBA00006908"/>
    </source>
</evidence>
<sequence>MKSVGVSTEVHVGIVGHTVVGKPWKFATEGCKFAMSHGNSSILGRGAASSADSFHKLCLRMGCHSPSSPAAVRCLSPDIASSTNLKRGHHLKSNFFPRIQWEELQYFSGNSGSSLRKGRRGNWGGYPSAEVRLARSRHAVEGEGYPAAVEEVHKNQSEGLYRPFADFAVGELTKRFDVSPLLLKGELRNMVARDGLTSIQNKAFESSKIRCFRSTCINGGSSLQVLNVAGLARPEYDIPIFCADFFSTADRNIIVLDLNPLYSTSTNKYYKEKYYDNLLPLSKKHMEVLTWGGKVTAESVQFFSPLVLWTKAKDQNLQQTLYPAFQDYLLAWFSILDAAQPTVNSEAIAKNQEAQHRYLTWRATKDPGRPLLTRLYGEELSEKYIEEYLFQGLKTLGTKTFLDYFPEYRAEDNTVRQQRSMVGKSFFTRPWDEHGNFHID</sequence>
<dbReference type="AlphaFoldDB" id="A0ABD1Z3S5"/>
<dbReference type="GO" id="GO:0016491">
    <property type="term" value="F:oxidoreductase activity"/>
    <property type="evidence" value="ECO:0007669"/>
    <property type="project" value="UniProtKB-KW"/>
</dbReference>
<comment type="similarity">
    <text evidence="1">Belongs to the HY2 family.</text>
</comment>
<keyword evidence="2" id="KW-0560">Oxidoreductase</keyword>
<dbReference type="Proteomes" id="UP001605036">
    <property type="component" value="Unassembled WGS sequence"/>
</dbReference>
<evidence type="ECO:0000313" key="3">
    <source>
        <dbReference type="EMBL" id="KAL2641392.1"/>
    </source>
</evidence>
<dbReference type="Gene3D" id="3.40.1500.20">
    <property type="match status" value="1"/>
</dbReference>
<comment type="caution">
    <text evidence="3">The sequence shown here is derived from an EMBL/GenBank/DDBJ whole genome shotgun (WGS) entry which is preliminary data.</text>
</comment>
<organism evidence="3 4">
    <name type="scientific">Riccia fluitans</name>
    <dbReference type="NCBI Taxonomy" id="41844"/>
    <lineage>
        <taxon>Eukaryota</taxon>
        <taxon>Viridiplantae</taxon>
        <taxon>Streptophyta</taxon>
        <taxon>Embryophyta</taxon>
        <taxon>Marchantiophyta</taxon>
        <taxon>Marchantiopsida</taxon>
        <taxon>Marchantiidae</taxon>
        <taxon>Marchantiales</taxon>
        <taxon>Ricciaceae</taxon>
        <taxon>Riccia</taxon>
    </lineage>
</organism>
<gene>
    <name evidence="3" type="ORF">R1flu_008979</name>
</gene>
<accession>A0ABD1Z3S5</accession>
<dbReference type="InterPro" id="IPR009249">
    <property type="entry name" value="Ferredoxin-dep_bilin_Rdtase"/>
</dbReference>
<dbReference type="PANTHER" id="PTHR34557">
    <property type="entry name" value="PHYTOCHROMOBILIN:FERREDOXIN OXIDOREDUCTASE, CHLOROPLASTIC"/>
    <property type="match status" value="1"/>
</dbReference>
<dbReference type="PANTHER" id="PTHR34557:SF1">
    <property type="entry name" value="PHYTOCHROMOBILIN:FERREDOXIN OXIDOREDUCTASE, CHLOROPLASTIC"/>
    <property type="match status" value="1"/>
</dbReference>
<dbReference type="Pfam" id="PF05996">
    <property type="entry name" value="Fe_bilin_red"/>
    <property type="match status" value="1"/>
</dbReference>
<proteinExistence type="inferred from homology"/>